<dbReference type="Proteomes" id="UP000000763">
    <property type="component" value="Chromosome 8"/>
</dbReference>
<gene>
    <name evidence="4" type="ordered locus">Os08g0140700</name>
</gene>
<dbReference type="Pfam" id="PF20241">
    <property type="entry name" value="DUF6598"/>
    <property type="match status" value="1"/>
</dbReference>
<feature type="compositionally biased region" description="Basic residues" evidence="1">
    <location>
        <begin position="27"/>
        <end position="40"/>
    </location>
</feature>
<proteinExistence type="predicted"/>
<feature type="region of interest" description="Disordered" evidence="1">
    <location>
        <begin position="1"/>
        <end position="71"/>
    </location>
</feature>
<reference evidence="4 5" key="1">
    <citation type="journal article" date="2005" name="Nature">
        <title>The map-based sequence of the rice genome.</title>
        <authorList>
            <consortium name="International rice genome sequencing project (IRGSP)"/>
            <person name="Matsumoto T."/>
            <person name="Wu J."/>
            <person name="Kanamori H."/>
            <person name="Katayose Y."/>
            <person name="Fujisawa M."/>
            <person name="Namiki N."/>
            <person name="Mizuno H."/>
            <person name="Yamamoto K."/>
            <person name="Antonio B.A."/>
            <person name="Baba T."/>
            <person name="Sakata K."/>
            <person name="Nagamura Y."/>
            <person name="Aoki H."/>
            <person name="Arikawa K."/>
            <person name="Arita K."/>
            <person name="Bito T."/>
            <person name="Chiden Y."/>
            <person name="Fujitsuka N."/>
            <person name="Fukunaka R."/>
            <person name="Hamada M."/>
            <person name="Harada C."/>
            <person name="Hayashi A."/>
            <person name="Hijishita S."/>
            <person name="Honda M."/>
            <person name="Hosokawa S."/>
            <person name="Ichikawa Y."/>
            <person name="Idonuma A."/>
            <person name="Iijima M."/>
            <person name="Ikeda M."/>
            <person name="Ikeno M."/>
            <person name="Ito K."/>
            <person name="Ito S."/>
            <person name="Ito T."/>
            <person name="Ito Y."/>
            <person name="Ito Y."/>
            <person name="Iwabuchi A."/>
            <person name="Kamiya K."/>
            <person name="Karasawa W."/>
            <person name="Kurita K."/>
            <person name="Katagiri S."/>
            <person name="Kikuta A."/>
            <person name="Kobayashi H."/>
            <person name="Kobayashi N."/>
            <person name="Machita K."/>
            <person name="Maehara T."/>
            <person name="Masukawa M."/>
            <person name="Mizubayashi T."/>
            <person name="Mukai Y."/>
            <person name="Nagasaki H."/>
            <person name="Nagata Y."/>
            <person name="Naito S."/>
            <person name="Nakashima M."/>
            <person name="Nakama Y."/>
            <person name="Nakamichi Y."/>
            <person name="Nakamura M."/>
            <person name="Meguro A."/>
            <person name="Negishi M."/>
            <person name="Ohta I."/>
            <person name="Ohta T."/>
            <person name="Okamoto M."/>
            <person name="Ono N."/>
            <person name="Saji S."/>
            <person name="Sakaguchi M."/>
            <person name="Sakai K."/>
            <person name="Shibata M."/>
            <person name="Shimokawa T."/>
            <person name="Song J."/>
            <person name="Takazaki Y."/>
            <person name="Terasawa K."/>
            <person name="Tsugane M."/>
            <person name="Tsuji K."/>
            <person name="Ueda S."/>
            <person name="Waki K."/>
            <person name="Yamagata H."/>
            <person name="Yamamoto M."/>
            <person name="Yamamoto S."/>
            <person name="Yamane H."/>
            <person name="Yoshiki S."/>
            <person name="Yoshihara R."/>
            <person name="Yukawa K."/>
            <person name="Zhong H."/>
            <person name="Yano M."/>
            <person name="Yuan Q."/>
            <person name="Ouyang S."/>
            <person name="Liu J."/>
            <person name="Jones K.M."/>
            <person name="Gansberger K."/>
            <person name="Moffat K."/>
            <person name="Hill J."/>
            <person name="Bera J."/>
            <person name="Fadrosh D."/>
            <person name="Jin S."/>
            <person name="Johri S."/>
            <person name="Kim M."/>
            <person name="Overton L."/>
            <person name="Reardon M."/>
            <person name="Tsitrin T."/>
            <person name="Vuong H."/>
            <person name="Weaver B."/>
            <person name="Ciecko A."/>
            <person name="Tallon L."/>
            <person name="Jackson J."/>
            <person name="Pai G."/>
            <person name="Aken S.V."/>
            <person name="Utterback T."/>
            <person name="Reidmuller S."/>
            <person name="Feldblyum T."/>
            <person name="Hsiao J."/>
            <person name="Zismann V."/>
            <person name="Iobst S."/>
            <person name="de Vazeille A.R."/>
            <person name="Buell C.R."/>
            <person name="Ying K."/>
            <person name="Li Y."/>
            <person name="Lu T."/>
            <person name="Huang Y."/>
            <person name="Zhao Q."/>
            <person name="Feng Q."/>
            <person name="Zhang L."/>
            <person name="Zhu J."/>
            <person name="Weng Q."/>
            <person name="Mu J."/>
            <person name="Lu Y."/>
            <person name="Fan D."/>
            <person name="Liu Y."/>
            <person name="Guan J."/>
            <person name="Zhang Y."/>
            <person name="Yu S."/>
            <person name="Liu X."/>
            <person name="Zhang Y."/>
            <person name="Hong G."/>
            <person name="Han B."/>
            <person name="Choisne N."/>
            <person name="Demange N."/>
            <person name="Orjeda G."/>
            <person name="Samain S."/>
            <person name="Cattolico L."/>
            <person name="Pelletier E."/>
            <person name="Couloux A."/>
            <person name="Segurens B."/>
            <person name="Wincker P."/>
            <person name="D'Hont A."/>
            <person name="Scarpelli C."/>
            <person name="Weissenbach J."/>
            <person name="Salanoubat M."/>
            <person name="Quetier F."/>
            <person name="Yu Y."/>
            <person name="Kim H.R."/>
            <person name="Rambo T."/>
            <person name="Currie J."/>
            <person name="Collura K."/>
            <person name="Luo M."/>
            <person name="Yang T."/>
            <person name="Ammiraju J.S.S."/>
            <person name="Engler F."/>
            <person name="Soderlund C."/>
            <person name="Wing R.A."/>
            <person name="Palmer L.E."/>
            <person name="de la Bastide M."/>
            <person name="Spiegel L."/>
            <person name="Nascimento L."/>
            <person name="Zutavern T."/>
            <person name="O'Shaughnessy A."/>
            <person name="Dike S."/>
            <person name="Dedhia N."/>
            <person name="Preston R."/>
            <person name="Balija V."/>
            <person name="McCombie W.R."/>
            <person name="Chow T."/>
            <person name="Chen H."/>
            <person name="Chung M."/>
            <person name="Chen C."/>
            <person name="Shaw J."/>
            <person name="Wu H."/>
            <person name="Hsiao K."/>
            <person name="Chao Y."/>
            <person name="Chu M."/>
            <person name="Cheng C."/>
            <person name="Hour A."/>
            <person name="Lee P."/>
            <person name="Lin S."/>
            <person name="Lin Y."/>
            <person name="Liou J."/>
            <person name="Liu S."/>
            <person name="Hsing Y."/>
            <person name="Raghuvanshi S."/>
            <person name="Mohanty A."/>
            <person name="Bharti A.K."/>
            <person name="Gaur A."/>
            <person name="Gupta V."/>
            <person name="Kumar D."/>
            <person name="Ravi V."/>
            <person name="Vij S."/>
            <person name="Kapur A."/>
            <person name="Khurana P."/>
            <person name="Khurana P."/>
            <person name="Khurana J.P."/>
            <person name="Tyagi A.K."/>
            <person name="Gaikwad K."/>
            <person name="Singh A."/>
            <person name="Dalal V."/>
            <person name="Srivastava S."/>
            <person name="Dixit A."/>
            <person name="Pal A.K."/>
            <person name="Ghazi I.A."/>
            <person name="Yadav M."/>
            <person name="Pandit A."/>
            <person name="Bhargava A."/>
            <person name="Sureshbabu K."/>
            <person name="Batra K."/>
            <person name="Sharma T.R."/>
            <person name="Mohapatra T."/>
            <person name="Singh N.K."/>
            <person name="Messing J."/>
            <person name="Nelson A.B."/>
            <person name="Fuks G."/>
            <person name="Kavchok S."/>
            <person name="Keizer G."/>
            <person name="Linton E."/>
            <person name="Llaca V."/>
            <person name="Song R."/>
            <person name="Tanyolac B."/>
            <person name="Young S."/>
            <person name="Ho-Il K."/>
            <person name="Hahn J.H."/>
            <person name="Sangsakoo G."/>
            <person name="Vanavichit A."/>
            <person name="de Mattos Luiz.A.T."/>
            <person name="Zimmer P.D."/>
            <person name="Malone G."/>
            <person name="Dellagostin O."/>
            <person name="de Oliveira A.C."/>
            <person name="Bevan M."/>
            <person name="Bancroft I."/>
            <person name="Minx P."/>
            <person name="Cordum H."/>
            <person name="Wilson R."/>
            <person name="Cheng Z."/>
            <person name="Jin W."/>
            <person name="Jiang J."/>
            <person name="Leong S.A."/>
            <person name="Iwama H."/>
            <person name="Gojobori T."/>
            <person name="Itoh T."/>
            <person name="Niimura Y."/>
            <person name="Fujii Y."/>
            <person name="Habara T."/>
            <person name="Sakai H."/>
            <person name="Sato Y."/>
            <person name="Wilson G."/>
            <person name="Kumar K."/>
            <person name="McCouch S."/>
            <person name="Juretic N."/>
            <person name="Hoen D."/>
            <person name="Wright S."/>
            <person name="Bruskiewich R."/>
            <person name="Bureau T."/>
            <person name="Miyao A."/>
            <person name="Hirochika H."/>
            <person name="Nishikawa T."/>
            <person name="Kadowaki K."/>
            <person name="Sugiura M."/>
            <person name="Burr B."/>
            <person name="Sasaki T."/>
        </authorList>
    </citation>
    <scope>NUCLEOTIDE SEQUENCE [LARGE SCALE GENOMIC DNA]</scope>
    <source>
        <strain evidence="5">cv. Nipponbare</strain>
    </source>
</reference>
<reference evidence="5" key="2">
    <citation type="journal article" date="2008" name="Nucleic Acids Res.">
        <title>The rice annotation project database (RAP-DB): 2008 update.</title>
        <authorList>
            <consortium name="The rice annotation project (RAP)"/>
        </authorList>
    </citation>
    <scope>GENOME REANNOTATION</scope>
    <source>
        <strain evidence="5">cv. Nipponbare</strain>
    </source>
</reference>
<evidence type="ECO:0000259" key="3">
    <source>
        <dbReference type="Pfam" id="PF20241"/>
    </source>
</evidence>
<dbReference type="PANTHER" id="PTHR33065">
    <property type="entry name" value="OS07G0486400 PROTEIN"/>
    <property type="match status" value="1"/>
</dbReference>
<keyword evidence="2" id="KW-0812">Transmembrane</keyword>
<feature type="domain" description="DUF6598" evidence="3">
    <location>
        <begin position="199"/>
        <end position="456"/>
    </location>
</feature>
<name>Q0J831_ORYSJ</name>
<keyword evidence="2" id="KW-0472">Membrane</keyword>
<evidence type="ECO:0000256" key="2">
    <source>
        <dbReference type="SAM" id="Phobius"/>
    </source>
</evidence>
<dbReference type="KEGG" id="dosa:Os08g0140700"/>
<evidence type="ECO:0000313" key="5">
    <source>
        <dbReference type="Proteomes" id="UP000000763"/>
    </source>
</evidence>
<feature type="compositionally biased region" description="Acidic residues" evidence="1">
    <location>
        <begin position="44"/>
        <end position="60"/>
    </location>
</feature>
<sequence length="472" mass="52705">MEMAEVDRKSDGKMAATGKVSSSGATARRRSRGRVLGKRRLQADDDEDEEEEAELEEEEKQEPKPASVQRVWTSADFEKSEGFLRFIGKTAEEYAASKAAFASRPRRIETAEEWEARVRKNIEEQDKAYEEMMRSQDDDESNWDYIAYRNSWNDTWSGSRGSFEEVIMFTTFVIAIAAATAAIGLIQSFNSFQFLYNSIFSVKVAATSGGLQWPLDVFGIVSIRDSVDRNRNVVFHRTRDNCQTLTEQERNLVLVGPTRAVVLSMPDPLIIDVEMKVKGTTESEDKRLSLLAVPLLCAGKYYSHVLKSGSYTSKLSTLEFRLGYIVSSVEATISVRVIRGSWPDGFHGQFAAYTTGVRFRHLASEDILAGIELEKIVLLDSRGDQNVVTVSGDGTIELSRRVVSVEKVGKLKVLVRAWELVDHNNVVEQVKVFTPLEAGLSNGELDIGFCLLEVSVAWSLISENPVLAKSVL</sequence>
<evidence type="ECO:0000256" key="1">
    <source>
        <dbReference type="SAM" id="MobiDB-lite"/>
    </source>
</evidence>
<dbReference type="PANTHER" id="PTHR33065:SF177">
    <property type="entry name" value="OS08G0141000 PROTEIN"/>
    <property type="match status" value="1"/>
</dbReference>
<protein>
    <submittedName>
        <fullName evidence="4">Os08g0140700 protein</fullName>
    </submittedName>
</protein>
<dbReference type="EMBL" id="AP008214">
    <property type="protein sequence ID" value="BAF22884.1"/>
    <property type="molecule type" value="Genomic_DNA"/>
</dbReference>
<feature type="transmembrane region" description="Helical" evidence="2">
    <location>
        <begin position="166"/>
        <end position="186"/>
    </location>
</feature>
<evidence type="ECO:0000313" key="4">
    <source>
        <dbReference type="EMBL" id="BAF22884.1"/>
    </source>
</evidence>
<organism evidence="4 5">
    <name type="scientific">Oryza sativa subsp. japonica</name>
    <name type="common">Rice</name>
    <dbReference type="NCBI Taxonomy" id="39947"/>
    <lineage>
        <taxon>Eukaryota</taxon>
        <taxon>Viridiplantae</taxon>
        <taxon>Streptophyta</taxon>
        <taxon>Embryophyta</taxon>
        <taxon>Tracheophyta</taxon>
        <taxon>Spermatophyta</taxon>
        <taxon>Magnoliopsida</taxon>
        <taxon>Liliopsida</taxon>
        <taxon>Poales</taxon>
        <taxon>Poaceae</taxon>
        <taxon>BOP clade</taxon>
        <taxon>Oryzoideae</taxon>
        <taxon>Oryzeae</taxon>
        <taxon>Oryzinae</taxon>
        <taxon>Oryza</taxon>
        <taxon>Oryza sativa</taxon>
    </lineage>
</organism>
<dbReference type="AlphaFoldDB" id="Q0J831"/>
<feature type="compositionally biased region" description="Basic and acidic residues" evidence="1">
    <location>
        <begin position="1"/>
        <end position="12"/>
    </location>
</feature>
<keyword evidence="2" id="KW-1133">Transmembrane helix</keyword>
<accession>Q0J831</accession>
<dbReference type="InterPro" id="IPR046533">
    <property type="entry name" value="DUF6598"/>
</dbReference>